<dbReference type="Gene3D" id="3.30.750.24">
    <property type="entry name" value="STAS domain"/>
    <property type="match status" value="1"/>
</dbReference>
<dbReference type="PANTHER" id="PTHR33495">
    <property type="entry name" value="ANTI-SIGMA FACTOR ANTAGONIST TM_1081-RELATED-RELATED"/>
    <property type="match status" value="1"/>
</dbReference>
<evidence type="ECO:0000259" key="1">
    <source>
        <dbReference type="PROSITE" id="PS50801"/>
    </source>
</evidence>
<dbReference type="InterPro" id="IPR058548">
    <property type="entry name" value="MlaB-like_STAS"/>
</dbReference>
<dbReference type="InterPro" id="IPR002645">
    <property type="entry name" value="STAS_dom"/>
</dbReference>
<dbReference type="EMBL" id="JACCKD010000002">
    <property type="protein sequence ID" value="MBA0125167.1"/>
    <property type="molecule type" value="Genomic_DNA"/>
</dbReference>
<organism evidence="2 3">
    <name type="scientific">Haloechinothrix aidingensis</name>
    <dbReference type="NCBI Taxonomy" id="2752311"/>
    <lineage>
        <taxon>Bacteria</taxon>
        <taxon>Bacillati</taxon>
        <taxon>Actinomycetota</taxon>
        <taxon>Actinomycetes</taxon>
        <taxon>Pseudonocardiales</taxon>
        <taxon>Pseudonocardiaceae</taxon>
        <taxon>Haloechinothrix</taxon>
    </lineage>
</organism>
<accession>A0A838A8P8</accession>
<dbReference type="GO" id="GO:0043856">
    <property type="term" value="F:anti-sigma factor antagonist activity"/>
    <property type="evidence" value="ECO:0007669"/>
    <property type="project" value="TreeGrafter"/>
</dbReference>
<comment type="caution">
    <text evidence="2">The sequence shown here is derived from an EMBL/GenBank/DDBJ whole genome shotgun (WGS) entry which is preliminary data.</text>
</comment>
<evidence type="ECO:0000313" key="2">
    <source>
        <dbReference type="EMBL" id="MBA0125167.1"/>
    </source>
</evidence>
<sequence length="101" mass="10886">MRGEVDAATAPDLDELLAPRLVSKVRSLVIDLSRVRFLGAAGVHVLVRAALRAEHQGMSFRLVTGPRCVERALRAGGIRVEHLHASADGVVTLRADDIRLA</sequence>
<dbReference type="PANTHER" id="PTHR33495:SF2">
    <property type="entry name" value="ANTI-SIGMA FACTOR ANTAGONIST TM_1081-RELATED"/>
    <property type="match status" value="1"/>
</dbReference>
<gene>
    <name evidence="2" type="ORF">H0B56_06400</name>
</gene>
<dbReference type="Pfam" id="PF13466">
    <property type="entry name" value="STAS_2"/>
    <property type="match status" value="1"/>
</dbReference>
<dbReference type="PROSITE" id="PS50801">
    <property type="entry name" value="STAS"/>
    <property type="match status" value="1"/>
</dbReference>
<proteinExistence type="predicted"/>
<protein>
    <submittedName>
        <fullName evidence="2">STAS domain-containing protein</fullName>
    </submittedName>
</protein>
<evidence type="ECO:0000313" key="3">
    <source>
        <dbReference type="Proteomes" id="UP000582974"/>
    </source>
</evidence>
<name>A0A838A8P8_9PSEU</name>
<dbReference type="InterPro" id="IPR036513">
    <property type="entry name" value="STAS_dom_sf"/>
</dbReference>
<dbReference type="AlphaFoldDB" id="A0A838A8P8"/>
<dbReference type="CDD" id="cd07043">
    <property type="entry name" value="STAS_anti-anti-sigma_factors"/>
    <property type="match status" value="1"/>
</dbReference>
<keyword evidence="3" id="KW-1185">Reference proteome</keyword>
<feature type="domain" description="STAS" evidence="1">
    <location>
        <begin position="1"/>
        <end position="78"/>
    </location>
</feature>
<dbReference type="SUPFAM" id="SSF52091">
    <property type="entry name" value="SpoIIaa-like"/>
    <property type="match status" value="1"/>
</dbReference>
<reference evidence="2 3" key="1">
    <citation type="submission" date="2020-07" db="EMBL/GenBank/DDBJ databases">
        <title>Genome of Haloechinothrix sp.</title>
        <authorList>
            <person name="Tang S.-K."/>
            <person name="Yang L."/>
            <person name="Zhu W.-Y."/>
        </authorList>
    </citation>
    <scope>NUCLEOTIDE SEQUENCE [LARGE SCALE GENOMIC DNA]</scope>
    <source>
        <strain evidence="2 3">YIM 98757</strain>
    </source>
</reference>
<dbReference type="Proteomes" id="UP000582974">
    <property type="component" value="Unassembled WGS sequence"/>
</dbReference>